<accession>A0A3E0W5A5</accession>
<evidence type="ECO:0000259" key="1">
    <source>
        <dbReference type="Pfam" id="PF12706"/>
    </source>
</evidence>
<dbReference type="OrthoDB" id="9800940at2"/>
<dbReference type="GO" id="GO:0042781">
    <property type="term" value="F:3'-tRNA processing endoribonuclease activity"/>
    <property type="evidence" value="ECO:0007669"/>
    <property type="project" value="TreeGrafter"/>
</dbReference>
<dbReference type="Proteomes" id="UP000256541">
    <property type="component" value="Unassembled WGS sequence"/>
</dbReference>
<dbReference type="AlphaFoldDB" id="A0A3E0W5A5"/>
<dbReference type="InterPro" id="IPR001279">
    <property type="entry name" value="Metallo-B-lactamas"/>
</dbReference>
<comment type="caution">
    <text evidence="2">The sequence shown here is derived from an EMBL/GenBank/DDBJ whole genome shotgun (WGS) entry which is preliminary data.</text>
</comment>
<evidence type="ECO:0000313" key="3">
    <source>
        <dbReference type="Proteomes" id="UP000256541"/>
    </source>
</evidence>
<dbReference type="PANTHER" id="PTHR46018">
    <property type="entry name" value="ZINC PHOSPHODIESTERASE ELAC PROTEIN 1"/>
    <property type="match status" value="1"/>
</dbReference>
<dbReference type="PANTHER" id="PTHR46018:SF4">
    <property type="entry name" value="METALLO-HYDROLASE YHFI-RELATED"/>
    <property type="match status" value="1"/>
</dbReference>
<name>A0A3E0W5A5_9MICO</name>
<dbReference type="SUPFAM" id="SSF56281">
    <property type="entry name" value="Metallo-hydrolase/oxidoreductase"/>
    <property type="match status" value="1"/>
</dbReference>
<protein>
    <recommendedName>
        <fullName evidence="1">Metallo-beta-lactamase domain-containing protein</fullName>
    </recommendedName>
</protein>
<dbReference type="RefSeq" id="WP_116409898.1">
    <property type="nucleotide sequence ID" value="NZ_NBXB01000002.1"/>
</dbReference>
<evidence type="ECO:0000313" key="2">
    <source>
        <dbReference type="EMBL" id="RFA17406.1"/>
    </source>
</evidence>
<feature type="domain" description="Metallo-beta-lactamase" evidence="1">
    <location>
        <begin position="62"/>
        <end position="258"/>
    </location>
</feature>
<sequence length="290" mass="29562">MQLTVLGTAAPFPVPGNACSGYLLRAGGSVAGGVAGSALSGADAPAGAAAPAAVDVRLTSLWIDAGTGTFAELQRHLAPGDLDAIFVTHRHADHTADLLVASYAYRFSTAPAFGARGDRRIRVFGPEGLAERLASFLGPTALTGVESVFEFTELHGWGEAPVGDLDLSWGPVSHGMPAFGLTVVGRAAAGPTTRAGFTYSGDTAPCISLVELAEESATLLCEAGYDEAPSGEYVHCTPEDAGRQATQAGVATLVLTHIAENLDPAAAVDRARSTFAGDVRVAEPGATFLV</sequence>
<proteinExistence type="predicted"/>
<dbReference type="InterPro" id="IPR036866">
    <property type="entry name" value="RibonucZ/Hydroxyglut_hydro"/>
</dbReference>
<gene>
    <name evidence="2" type="ORF">B7R22_00605</name>
</gene>
<organism evidence="2 3">
    <name type="scientific">Subtercola boreus</name>
    <dbReference type="NCBI Taxonomy" id="120213"/>
    <lineage>
        <taxon>Bacteria</taxon>
        <taxon>Bacillati</taxon>
        <taxon>Actinomycetota</taxon>
        <taxon>Actinomycetes</taxon>
        <taxon>Micrococcales</taxon>
        <taxon>Microbacteriaceae</taxon>
        <taxon>Subtercola</taxon>
    </lineage>
</organism>
<dbReference type="Pfam" id="PF12706">
    <property type="entry name" value="Lactamase_B_2"/>
    <property type="match status" value="1"/>
</dbReference>
<dbReference type="Gene3D" id="3.60.15.10">
    <property type="entry name" value="Ribonuclease Z/Hydroxyacylglutathione hydrolase-like"/>
    <property type="match status" value="1"/>
</dbReference>
<dbReference type="EMBL" id="NBXB01000002">
    <property type="protein sequence ID" value="RFA17406.1"/>
    <property type="molecule type" value="Genomic_DNA"/>
</dbReference>
<reference evidence="2 3" key="1">
    <citation type="submission" date="2017-04" db="EMBL/GenBank/DDBJ databases">
        <title>Comparative genome analysis of Subtercola boreus.</title>
        <authorList>
            <person name="Cho Y.-J."/>
            <person name="Cho A."/>
            <person name="Kim O.-S."/>
            <person name="Lee J.-I."/>
        </authorList>
    </citation>
    <scope>NUCLEOTIDE SEQUENCE [LARGE SCALE GENOMIC DNA]</scope>
    <source>
        <strain evidence="2 3">P27479</strain>
    </source>
</reference>